<keyword evidence="3" id="KW-1185">Reference proteome</keyword>
<feature type="domain" description="Carrier" evidence="1">
    <location>
        <begin position="1"/>
        <end position="78"/>
    </location>
</feature>
<organism evidence="2 3">
    <name type="scientific">Kitasatospora viridis</name>
    <dbReference type="NCBI Taxonomy" id="281105"/>
    <lineage>
        <taxon>Bacteria</taxon>
        <taxon>Bacillati</taxon>
        <taxon>Actinomycetota</taxon>
        <taxon>Actinomycetes</taxon>
        <taxon>Kitasatosporales</taxon>
        <taxon>Streptomycetaceae</taxon>
        <taxon>Kitasatospora</taxon>
    </lineage>
</organism>
<dbReference type="InterPro" id="IPR009081">
    <property type="entry name" value="PP-bd_ACP"/>
</dbReference>
<evidence type="ECO:0000259" key="1">
    <source>
        <dbReference type="PROSITE" id="PS50075"/>
    </source>
</evidence>
<evidence type="ECO:0000313" key="2">
    <source>
        <dbReference type="EMBL" id="TWF98924.1"/>
    </source>
</evidence>
<gene>
    <name evidence="2" type="ORF">FHX73_112754</name>
</gene>
<dbReference type="Proteomes" id="UP000317940">
    <property type="component" value="Unassembled WGS sequence"/>
</dbReference>
<dbReference type="Gene3D" id="1.10.1200.10">
    <property type="entry name" value="ACP-like"/>
    <property type="match status" value="1"/>
</dbReference>
<dbReference type="PROSITE" id="PS50075">
    <property type="entry name" value="CARRIER"/>
    <property type="match status" value="1"/>
</dbReference>
<evidence type="ECO:0000313" key="3">
    <source>
        <dbReference type="Proteomes" id="UP000317940"/>
    </source>
</evidence>
<dbReference type="EMBL" id="VIWT01000001">
    <property type="protein sequence ID" value="TWF98924.1"/>
    <property type="molecule type" value="Genomic_DNA"/>
</dbReference>
<comment type="caution">
    <text evidence="2">The sequence shown here is derived from an EMBL/GenBank/DDBJ whole genome shotgun (WGS) entry which is preliminary data.</text>
</comment>
<dbReference type="AlphaFoldDB" id="A0A561UHU3"/>
<accession>A0A561UHU3</accession>
<proteinExistence type="predicted"/>
<protein>
    <submittedName>
        <fullName evidence="2">Acyl carrier protein</fullName>
    </submittedName>
</protein>
<sequence>MLDRIQDLLREVLAARGLPADGLTAESNLFVDFGLDSIALLEFLVELEARLGVAVDFESLEYEDLVSLTSLEQALQRA</sequence>
<dbReference type="Pfam" id="PF00550">
    <property type="entry name" value="PP-binding"/>
    <property type="match status" value="1"/>
</dbReference>
<dbReference type="SUPFAM" id="SSF47336">
    <property type="entry name" value="ACP-like"/>
    <property type="match status" value="1"/>
</dbReference>
<dbReference type="InterPro" id="IPR036736">
    <property type="entry name" value="ACP-like_sf"/>
</dbReference>
<name>A0A561UHU3_9ACTN</name>
<reference evidence="2 3" key="1">
    <citation type="submission" date="2019-06" db="EMBL/GenBank/DDBJ databases">
        <title>Sequencing the genomes of 1000 actinobacteria strains.</title>
        <authorList>
            <person name="Klenk H.-P."/>
        </authorList>
    </citation>
    <scope>NUCLEOTIDE SEQUENCE [LARGE SCALE GENOMIC DNA]</scope>
    <source>
        <strain evidence="2 3">DSM 44826</strain>
    </source>
</reference>